<feature type="region of interest" description="Disordered" evidence="1">
    <location>
        <begin position="188"/>
        <end position="238"/>
    </location>
</feature>
<keyword evidence="2" id="KW-0472">Membrane</keyword>
<feature type="compositionally biased region" description="Acidic residues" evidence="1">
    <location>
        <begin position="188"/>
        <end position="209"/>
    </location>
</feature>
<gene>
    <name evidence="3" type="ORF">PVAND_010145</name>
</gene>
<comment type="caution">
    <text evidence="3">The sequence shown here is derived from an EMBL/GenBank/DDBJ whole genome shotgun (WGS) entry which is preliminary data.</text>
</comment>
<dbReference type="EMBL" id="JADBJN010000001">
    <property type="protein sequence ID" value="KAG5680651.1"/>
    <property type="molecule type" value="Genomic_DNA"/>
</dbReference>
<organism evidence="3 4">
    <name type="scientific">Polypedilum vanderplanki</name>
    <name type="common">Sleeping chironomid midge</name>
    <dbReference type="NCBI Taxonomy" id="319348"/>
    <lineage>
        <taxon>Eukaryota</taxon>
        <taxon>Metazoa</taxon>
        <taxon>Ecdysozoa</taxon>
        <taxon>Arthropoda</taxon>
        <taxon>Hexapoda</taxon>
        <taxon>Insecta</taxon>
        <taxon>Pterygota</taxon>
        <taxon>Neoptera</taxon>
        <taxon>Endopterygota</taxon>
        <taxon>Diptera</taxon>
        <taxon>Nematocera</taxon>
        <taxon>Chironomoidea</taxon>
        <taxon>Chironomidae</taxon>
        <taxon>Chironominae</taxon>
        <taxon>Polypedilum</taxon>
        <taxon>Polypedilum</taxon>
    </lineage>
</organism>
<evidence type="ECO:0000313" key="4">
    <source>
        <dbReference type="Proteomes" id="UP001107558"/>
    </source>
</evidence>
<sequence>MEVKNRRRQESPFKCLKPMIRVWGVGTAIVICGIGMDILVHGYEAGVYLLLSSALIFFLEIKWVITLFLQLICTSKERKSLCIHCWKWTGFFGSWRLSFPYVALGVALIMWPHNLWLSYVGGIQLIILALLRMLTVFRVNIRGREDSLLPEFDESTDKYDILSDGLDDVVVTATGENNNIKAHNTTMLEDEEALDPIDNDEDDDNDENNEQQNNKNKNTNSCSRHNDNSIKNNVHKLKQKVLTRPYVAYEPLNDCDSLKRNSST</sequence>
<keyword evidence="2" id="KW-1133">Transmembrane helix</keyword>
<dbReference type="Pfam" id="PF16054">
    <property type="entry name" value="TMEM72"/>
    <property type="match status" value="1"/>
</dbReference>
<evidence type="ECO:0008006" key="5">
    <source>
        <dbReference type="Google" id="ProtNLM"/>
    </source>
</evidence>
<dbReference type="Proteomes" id="UP001107558">
    <property type="component" value="Chromosome 1"/>
</dbReference>
<dbReference type="AlphaFoldDB" id="A0A9J6CFT6"/>
<dbReference type="InterPro" id="IPR032055">
    <property type="entry name" value="TMEM72"/>
</dbReference>
<feature type="transmembrane region" description="Helical" evidence="2">
    <location>
        <begin position="116"/>
        <end position="134"/>
    </location>
</feature>
<proteinExistence type="predicted"/>
<feature type="transmembrane region" description="Helical" evidence="2">
    <location>
        <begin position="20"/>
        <end position="40"/>
    </location>
</feature>
<reference evidence="3" key="1">
    <citation type="submission" date="2021-03" db="EMBL/GenBank/DDBJ databases">
        <title>Chromosome level genome of the anhydrobiotic midge Polypedilum vanderplanki.</title>
        <authorList>
            <person name="Yoshida Y."/>
            <person name="Kikawada T."/>
            <person name="Gusev O."/>
        </authorList>
    </citation>
    <scope>NUCLEOTIDE SEQUENCE</scope>
    <source>
        <strain evidence="3">NIAS01</strain>
        <tissue evidence="3">Whole body or cell culture</tissue>
    </source>
</reference>
<keyword evidence="2" id="KW-0812">Transmembrane</keyword>
<evidence type="ECO:0000256" key="2">
    <source>
        <dbReference type="SAM" id="Phobius"/>
    </source>
</evidence>
<name>A0A9J6CFT6_POLVA</name>
<protein>
    <recommendedName>
        <fullName evidence="5">Transmembrane protein 72</fullName>
    </recommendedName>
</protein>
<keyword evidence="4" id="KW-1185">Reference proteome</keyword>
<evidence type="ECO:0000313" key="3">
    <source>
        <dbReference type="EMBL" id="KAG5680651.1"/>
    </source>
</evidence>
<dbReference type="PANTHER" id="PTHR28474:SF1">
    <property type="entry name" value="TRANSMEMBRANE PROTEIN 72"/>
    <property type="match status" value="1"/>
</dbReference>
<feature type="transmembrane region" description="Helical" evidence="2">
    <location>
        <begin position="90"/>
        <end position="110"/>
    </location>
</feature>
<accession>A0A9J6CFT6</accession>
<dbReference type="OrthoDB" id="5946061at2759"/>
<dbReference type="PANTHER" id="PTHR28474">
    <property type="entry name" value="TRANSMEMBRANE PROTEIN 72"/>
    <property type="match status" value="1"/>
</dbReference>
<feature type="transmembrane region" description="Helical" evidence="2">
    <location>
        <begin position="46"/>
        <end position="69"/>
    </location>
</feature>
<evidence type="ECO:0000256" key="1">
    <source>
        <dbReference type="SAM" id="MobiDB-lite"/>
    </source>
</evidence>